<dbReference type="OrthoDB" id="205985at2157"/>
<organism evidence="2 3">
    <name type="scientific">Natrinema ejinorense</name>
    <dbReference type="NCBI Taxonomy" id="373386"/>
    <lineage>
        <taxon>Archaea</taxon>
        <taxon>Methanobacteriati</taxon>
        <taxon>Methanobacteriota</taxon>
        <taxon>Stenosarchaea group</taxon>
        <taxon>Halobacteria</taxon>
        <taxon>Halobacteriales</taxon>
        <taxon>Natrialbaceae</taxon>
        <taxon>Natrinema</taxon>
    </lineage>
</organism>
<feature type="transmembrane region" description="Helical" evidence="1">
    <location>
        <begin position="6"/>
        <end position="23"/>
    </location>
</feature>
<dbReference type="EMBL" id="NXNI01000001">
    <property type="protein sequence ID" value="PCR91634.1"/>
    <property type="molecule type" value="Genomic_DNA"/>
</dbReference>
<evidence type="ECO:0000313" key="2">
    <source>
        <dbReference type="EMBL" id="PCR91634.1"/>
    </source>
</evidence>
<comment type="caution">
    <text evidence="2">The sequence shown here is derived from an EMBL/GenBank/DDBJ whole genome shotgun (WGS) entry which is preliminary data.</text>
</comment>
<evidence type="ECO:0000256" key="1">
    <source>
        <dbReference type="SAM" id="Phobius"/>
    </source>
</evidence>
<dbReference type="AlphaFoldDB" id="A0A2A5QXV8"/>
<proteinExistence type="predicted"/>
<keyword evidence="1" id="KW-1133">Transmembrane helix</keyword>
<protein>
    <recommendedName>
        <fullName evidence="4">SigmaK-factor processing regulatory BofA</fullName>
    </recommendedName>
</protein>
<gene>
    <name evidence="2" type="ORF">CP557_14535</name>
</gene>
<feature type="transmembrane region" description="Helical" evidence="1">
    <location>
        <begin position="30"/>
        <end position="51"/>
    </location>
</feature>
<keyword evidence="1" id="KW-0812">Transmembrane</keyword>
<dbReference type="Pfam" id="PF07441">
    <property type="entry name" value="BofA"/>
    <property type="match status" value="1"/>
</dbReference>
<sequence length="84" mass="8496">MTTLEILLLLAVLVGVLVAGWLLQVVRPLIVNAVVGLVVLAIAQFGFGLPVAVTPTVLVIVAIGGVPGSLLVLALSLFGVAFVP</sequence>
<feature type="transmembrane region" description="Helical" evidence="1">
    <location>
        <begin position="57"/>
        <end position="83"/>
    </location>
</feature>
<keyword evidence="1" id="KW-0472">Membrane</keyword>
<evidence type="ECO:0000313" key="3">
    <source>
        <dbReference type="Proteomes" id="UP000219689"/>
    </source>
</evidence>
<keyword evidence="3" id="KW-1185">Reference proteome</keyword>
<evidence type="ECO:0008006" key="4">
    <source>
        <dbReference type="Google" id="ProtNLM"/>
    </source>
</evidence>
<dbReference type="InterPro" id="IPR010001">
    <property type="entry name" value="BofA"/>
</dbReference>
<reference evidence="2 3" key="1">
    <citation type="submission" date="2017-09" db="EMBL/GenBank/DDBJ databases">
        <title>Genome sequences of Natrinema ejinorence JCM 13890T.</title>
        <authorList>
            <person name="Roh S.W."/>
            <person name="Kim Y.B."/>
            <person name="Kim J.Y."/>
        </authorList>
    </citation>
    <scope>NUCLEOTIDE SEQUENCE [LARGE SCALE GENOMIC DNA]</scope>
    <source>
        <strain evidence="2 3">JCM 13890</strain>
    </source>
</reference>
<dbReference type="RefSeq" id="WP_097380572.1">
    <property type="nucleotide sequence ID" value="NZ_NXNI01000001.1"/>
</dbReference>
<accession>A0A2A5QXV8</accession>
<dbReference type="Proteomes" id="UP000219689">
    <property type="component" value="Unassembled WGS sequence"/>
</dbReference>
<name>A0A2A5QXV8_9EURY</name>